<dbReference type="AlphaFoldDB" id="J0XBH5"/>
<dbReference type="PATRIC" id="fig|1125718.3.peg.1168"/>
<sequence length="50" mass="5543">MCNTDDTHARQALSQMSRHTTISSRNSTDLEAEVDRSRRGIRPISAKGGQ</sequence>
<dbReference type="Proteomes" id="UP000002941">
    <property type="component" value="Unassembled WGS sequence"/>
</dbReference>
<keyword evidence="3" id="KW-1185">Reference proteome</keyword>
<accession>J0XBH5</accession>
<feature type="compositionally biased region" description="Polar residues" evidence="1">
    <location>
        <begin position="12"/>
        <end position="29"/>
    </location>
</feature>
<dbReference type="EMBL" id="AKFT01000085">
    <property type="protein sequence ID" value="EJF46021.1"/>
    <property type="molecule type" value="Genomic_DNA"/>
</dbReference>
<organism evidence="2 3">
    <name type="scientific">Actinomyces massiliensis F0489</name>
    <dbReference type="NCBI Taxonomy" id="1125718"/>
    <lineage>
        <taxon>Bacteria</taxon>
        <taxon>Bacillati</taxon>
        <taxon>Actinomycetota</taxon>
        <taxon>Actinomycetes</taxon>
        <taxon>Actinomycetales</taxon>
        <taxon>Actinomycetaceae</taxon>
        <taxon>Actinomyces</taxon>
    </lineage>
</organism>
<name>J0XBH5_9ACTO</name>
<comment type="caution">
    <text evidence="2">The sequence shown here is derived from an EMBL/GenBank/DDBJ whole genome shotgun (WGS) entry which is preliminary data.</text>
</comment>
<proteinExistence type="predicted"/>
<gene>
    <name evidence="2" type="ORF">HMPREF1318_0990</name>
</gene>
<protein>
    <submittedName>
        <fullName evidence="2">Uncharacterized protein</fullName>
    </submittedName>
</protein>
<feature type="region of interest" description="Disordered" evidence="1">
    <location>
        <begin position="1"/>
        <end position="50"/>
    </location>
</feature>
<evidence type="ECO:0000313" key="3">
    <source>
        <dbReference type="Proteomes" id="UP000002941"/>
    </source>
</evidence>
<reference evidence="2 3" key="1">
    <citation type="submission" date="2012-05" db="EMBL/GenBank/DDBJ databases">
        <authorList>
            <person name="Harkins D.M."/>
            <person name="Madupu R."/>
            <person name="Durkin A.S."/>
            <person name="Torralba M."/>
            <person name="Methe B."/>
            <person name="Sutton G.G."/>
            <person name="Nelson K.E."/>
        </authorList>
    </citation>
    <scope>NUCLEOTIDE SEQUENCE [LARGE SCALE GENOMIC DNA]</scope>
    <source>
        <strain evidence="2 3">F0489</strain>
    </source>
</reference>
<evidence type="ECO:0000256" key="1">
    <source>
        <dbReference type="SAM" id="MobiDB-lite"/>
    </source>
</evidence>
<evidence type="ECO:0000313" key="2">
    <source>
        <dbReference type="EMBL" id="EJF46021.1"/>
    </source>
</evidence>